<dbReference type="EMBL" id="JANAKD010000141">
    <property type="protein sequence ID" value="KAJ3497066.1"/>
    <property type="molecule type" value="Genomic_DNA"/>
</dbReference>
<evidence type="ECO:0000313" key="1">
    <source>
        <dbReference type="EMBL" id="KAJ3497066.1"/>
    </source>
</evidence>
<protein>
    <submittedName>
        <fullName evidence="1">Uncharacterized protein</fullName>
    </submittedName>
</protein>
<evidence type="ECO:0000313" key="2">
    <source>
        <dbReference type="Proteomes" id="UP001148737"/>
    </source>
</evidence>
<accession>A0ACC1R3E3</accession>
<proteinExistence type="predicted"/>
<organism evidence="1 2">
    <name type="scientific">Lecanicillium saksenae</name>
    <dbReference type="NCBI Taxonomy" id="468837"/>
    <lineage>
        <taxon>Eukaryota</taxon>
        <taxon>Fungi</taxon>
        <taxon>Dikarya</taxon>
        <taxon>Ascomycota</taxon>
        <taxon>Pezizomycotina</taxon>
        <taxon>Sordariomycetes</taxon>
        <taxon>Hypocreomycetidae</taxon>
        <taxon>Hypocreales</taxon>
        <taxon>Cordycipitaceae</taxon>
        <taxon>Lecanicillium</taxon>
    </lineage>
</organism>
<reference evidence="1" key="1">
    <citation type="submission" date="2022-07" db="EMBL/GenBank/DDBJ databases">
        <title>Genome Sequence of Lecanicillium saksenae.</title>
        <authorList>
            <person name="Buettner E."/>
        </authorList>
    </citation>
    <scope>NUCLEOTIDE SEQUENCE</scope>
    <source>
        <strain evidence="1">VT-O1</strain>
    </source>
</reference>
<keyword evidence="2" id="KW-1185">Reference proteome</keyword>
<gene>
    <name evidence="1" type="ORF">NLG97_g2187</name>
</gene>
<dbReference type="Proteomes" id="UP001148737">
    <property type="component" value="Unassembled WGS sequence"/>
</dbReference>
<comment type="caution">
    <text evidence="1">The sequence shown here is derived from an EMBL/GenBank/DDBJ whole genome shotgun (WGS) entry which is preliminary data.</text>
</comment>
<sequence>MFASFELWSGGMVHHAEKKKLPRSKTGCLPCKLILPRGTRKNNPALVWGRRNKKKCGEERPICRRCKQRGYKDCIWPESLSPSASSPKQGDANPDPTLLPRAQPSSVFLPRICESTGIPSEHAWQAICHANRAIHGAYFDDHYTIVVPFFPLVAEFPAYAYTWLALGAAQLAQHNPARDSYWRLMALNCHSKALCGLRKHLESSPEPQEWALCSTLLLHIFEKFGDEHRPPSDAHVISARGYFLRQFIQRPPTNMRHTLQLESLIYRVAVTSLFRTSDSLIQDYNFLDPFVETWETHSARGSLWQHSLWIGLQPPAFNAVFKLSNLLQCVPLSAPQMSEVDNIEHEMAKHLESHSILPSGWALVVQELEQERPPKMTLAEQSLTAHCIFGAAAWIVINKLRTPQITHDDEPVRELVHIACRFLKCIMQANFFSPVLIWPTIIIGLAASQPEDRTLAARYINRLADVSGPRASASVMGLFARAWGQDDTDYVPGLSLLFDSATLATVFI</sequence>
<name>A0ACC1R3E3_9HYPO</name>